<name>A0A1F7ZMH1_9EURO</name>
<dbReference type="GeneID" id="34454098"/>
<proteinExistence type="predicted"/>
<reference evidence="2 3" key="1">
    <citation type="journal article" date="2016" name="Genome Biol. Evol.">
        <title>Draft genome sequence of an aflatoxigenic Aspergillus species, A. bombycis.</title>
        <authorList>
            <person name="Moore G.G."/>
            <person name="Mack B.M."/>
            <person name="Beltz S.B."/>
            <person name="Gilbert M.K."/>
        </authorList>
    </citation>
    <scope>NUCLEOTIDE SEQUENCE [LARGE SCALE GENOMIC DNA]</scope>
    <source>
        <strain evidence="3">NRRL 26010</strain>
    </source>
</reference>
<sequence>MAVAKVLLPSLSLFVFYAIFYYADINGLRALGEQYIASGALPGTNEPLRTVYTGIEPIDHLLTTLTTFFWPTTDGSNPSLFLHSIAFSGTFGSAWVLITLEAWRKGNAWTIAAFPMIFGLAAQVLTFAFAAPLYCFFHLVTSQTAKNPTPDTLRIPRFITNALPLVFIVGYMVPTQLLILPTSEHITTDLKQIFIAIWQPWPAYISILLTAIYAVIAPFTSSGRTTPASERKSLSSLRWVYAFAFGNTALTHLVSWIISLSSVLVPGVFHEEFVGPLHPGRVFEVPIPWEQPVRAVGSVGEGVHAFLRWDYIIGSLGVLVWAGSLYAAAQRGVYGRVGWLGLFVKTGLLSAFVGPVGAAVELMWEREELVLARRGVTESRKKDS</sequence>
<evidence type="ECO:0000313" key="3">
    <source>
        <dbReference type="Proteomes" id="UP000179179"/>
    </source>
</evidence>
<dbReference type="Proteomes" id="UP000179179">
    <property type="component" value="Unassembled WGS sequence"/>
</dbReference>
<dbReference type="STRING" id="109264.A0A1F7ZMH1"/>
<dbReference type="AlphaFoldDB" id="A0A1F7ZMH1"/>
<evidence type="ECO:0008006" key="4">
    <source>
        <dbReference type="Google" id="ProtNLM"/>
    </source>
</evidence>
<keyword evidence="1" id="KW-0812">Transmembrane</keyword>
<keyword evidence="1" id="KW-1133">Transmembrane helix</keyword>
<feature type="transmembrane region" description="Helical" evidence="1">
    <location>
        <begin position="239"/>
        <end position="258"/>
    </location>
</feature>
<feature type="transmembrane region" description="Helical" evidence="1">
    <location>
        <begin position="80"/>
        <end position="100"/>
    </location>
</feature>
<evidence type="ECO:0000313" key="2">
    <source>
        <dbReference type="EMBL" id="OGM40621.1"/>
    </source>
</evidence>
<gene>
    <name evidence="2" type="ORF">ABOM_010708</name>
</gene>
<organism evidence="2 3">
    <name type="scientific">Aspergillus bombycis</name>
    <dbReference type="NCBI Taxonomy" id="109264"/>
    <lineage>
        <taxon>Eukaryota</taxon>
        <taxon>Fungi</taxon>
        <taxon>Dikarya</taxon>
        <taxon>Ascomycota</taxon>
        <taxon>Pezizomycotina</taxon>
        <taxon>Eurotiomycetes</taxon>
        <taxon>Eurotiomycetidae</taxon>
        <taxon>Eurotiales</taxon>
        <taxon>Aspergillaceae</taxon>
        <taxon>Aspergillus</taxon>
    </lineage>
</organism>
<protein>
    <recommendedName>
        <fullName evidence="4">AtmA protein</fullName>
    </recommendedName>
</protein>
<keyword evidence="3" id="KW-1185">Reference proteome</keyword>
<comment type="caution">
    <text evidence="2">The sequence shown here is derived from an EMBL/GenBank/DDBJ whole genome shotgun (WGS) entry which is preliminary data.</text>
</comment>
<evidence type="ECO:0000256" key="1">
    <source>
        <dbReference type="SAM" id="Phobius"/>
    </source>
</evidence>
<feature type="transmembrane region" description="Helical" evidence="1">
    <location>
        <begin position="311"/>
        <end position="328"/>
    </location>
</feature>
<accession>A0A1F7ZMH1</accession>
<dbReference type="RefSeq" id="XP_022384338.1">
    <property type="nucleotide sequence ID" value="XM_022537836.1"/>
</dbReference>
<feature type="transmembrane region" description="Helical" evidence="1">
    <location>
        <begin position="6"/>
        <end position="23"/>
    </location>
</feature>
<dbReference type="EMBL" id="LYCR01000137">
    <property type="protein sequence ID" value="OGM40621.1"/>
    <property type="molecule type" value="Genomic_DNA"/>
</dbReference>
<feature type="transmembrane region" description="Helical" evidence="1">
    <location>
        <begin position="340"/>
        <end position="364"/>
    </location>
</feature>
<feature type="transmembrane region" description="Helical" evidence="1">
    <location>
        <begin position="112"/>
        <end position="137"/>
    </location>
</feature>
<feature type="transmembrane region" description="Helical" evidence="1">
    <location>
        <begin position="201"/>
        <end position="219"/>
    </location>
</feature>
<dbReference type="OrthoDB" id="72269at2759"/>
<keyword evidence="1" id="KW-0472">Membrane</keyword>
<feature type="transmembrane region" description="Helical" evidence="1">
    <location>
        <begin position="158"/>
        <end position="181"/>
    </location>
</feature>